<keyword evidence="1" id="KW-0472">Membrane</keyword>
<organism evidence="2">
    <name type="scientific">Phaffia rhodozyma</name>
    <name type="common">Yeast</name>
    <name type="synonym">Xanthophyllomyces dendrorhous</name>
    <dbReference type="NCBI Taxonomy" id="264483"/>
    <lineage>
        <taxon>Eukaryota</taxon>
        <taxon>Fungi</taxon>
        <taxon>Dikarya</taxon>
        <taxon>Basidiomycota</taxon>
        <taxon>Agaricomycotina</taxon>
        <taxon>Tremellomycetes</taxon>
        <taxon>Cystofilobasidiales</taxon>
        <taxon>Mrakiaceae</taxon>
        <taxon>Phaffia</taxon>
    </lineage>
</organism>
<keyword evidence="1" id="KW-0812">Transmembrane</keyword>
<proteinExistence type="predicted"/>
<protein>
    <submittedName>
        <fullName evidence="2">Uncharacterized protein</fullName>
    </submittedName>
</protein>
<dbReference type="EMBL" id="LN483124">
    <property type="protein sequence ID" value="CED82549.1"/>
    <property type="molecule type" value="Genomic_DNA"/>
</dbReference>
<sequence>MSFVLIPMASSCTSSDLKAVNAWIKAGSPSSGMANSTSSATLDGIDCQVIEHSTIPNQTGGPCFERYLPPLGPAYGLATLGFTELFVSTAILSHHVSLFAQISAWILFVIGCANFCLGYIGSRVKAQRQIFSFENLSTLTPQTSAAYGTYQVGRAYHHDLGSPSFADVKDKVVSAFGRKHRSVEMNEALENGGENKNKIKAKQERVYVDLESGRPNVLKVGKIPGVSFGGQAARREAGTSILICADSENGTDGPGWGGFGRKAEHKAKLNGYLISKPINTMPKP</sequence>
<keyword evidence="1" id="KW-1133">Transmembrane helix</keyword>
<dbReference type="AlphaFoldDB" id="A0A0F7SPD1"/>
<evidence type="ECO:0000256" key="1">
    <source>
        <dbReference type="SAM" id="Phobius"/>
    </source>
</evidence>
<name>A0A0F7SPD1_PHARH</name>
<reference evidence="2" key="1">
    <citation type="submission" date="2014-08" db="EMBL/GenBank/DDBJ databases">
        <authorList>
            <person name="Sharma Rahul"/>
            <person name="Thines Marco"/>
        </authorList>
    </citation>
    <scope>NUCLEOTIDE SEQUENCE</scope>
</reference>
<feature type="transmembrane region" description="Helical" evidence="1">
    <location>
        <begin position="98"/>
        <end position="120"/>
    </location>
</feature>
<evidence type="ECO:0000313" key="2">
    <source>
        <dbReference type="EMBL" id="CED82549.1"/>
    </source>
</evidence>
<accession>A0A0F7SPD1</accession>